<evidence type="ECO:0000313" key="2">
    <source>
        <dbReference type="Proteomes" id="UP001550850"/>
    </source>
</evidence>
<comment type="caution">
    <text evidence="1">The sequence shown here is derived from an EMBL/GenBank/DDBJ whole genome shotgun (WGS) entry which is preliminary data.</text>
</comment>
<organism evidence="1 2">
    <name type="scientific">Streptomyces fragilis</name>
    <dbReference type="NCBI Taxonomy" id="67301"/>
    <lineage>
        <taxon>Bacteria</taxon>
        <taxon>Bacillati</taxon>
        <taxon>Actinomycetota</taxon>
        <taxon>Actinomycetes</taxon>
        <taxon>Kitasatosporales</taxon>
        <taxon>Streptomycetaceae</taxon>
        <taxon>Streptomyces</taxon>
    </lineage>
</organism>
<dbReference type="EMBL" id="JBEZUR010000028">
    <property type="protein sequence ID" value="MEU3556164.1"/>
    <property type="molecule type" value="Genomic_DNA"/>
</dbReference>
<reference evidence="1 2" key="1">
    <citation type="submission" date="2024-06" db="EMBL/GenBank/DDBJ databases">
        <title>The Natural Products Discovery Center: Release of the First 8490 Sequenced Strains for Exploring Actinobacteria Biosynthetic Diversity.</title>
        <authorList>
            <person name="Kalkreuter E."/>
            <person name="Kautsar S.A."/>
            <person name="Yang D."/>
            <person name="Bader C.D."/>
            <person name="Teijaro C.N."/>
            <person name="Fluegel L."/>
            <person name="Davis C.M."/>
            <person name="Simpson J.R."/>
            <person name="Lauterbach L."/>
            <person name="Steele A.D."/>
            <person name="Gui C."/>
            <person name="Meng S."/>
            <person name="Li G."/>
            <person name="Viehrig K."/>
            <person name="Ye F."/>
            <person name="Su P."/>
            <person name="Kiefer A.F."/>
            <person name="Nichols A."/>
            <person name="Cepeda A.J."/>
            <person name="Yan W."/>
            <person name="Fan B."/>
            <person name="Jiang Y."/>
            <person name="Adhikari A."/>
            <person name="Zheng C.-J."/>
            <person name="Schuster L."/>
            <person name="Cowan T.M."/>
            <person name="Smanski M.J."/>
            <person name="Chevrette M.G."/>
            <person name="De Carvalho L.P.S."/>
            <person name="Shen B."/>
        </authorList>
    </citation>
    <scope>NUCLEOTIDE SEQUENCE [LARGE SCALE GENOMIC DNA]</scope>
    <source>
        <strain evidence="1 2">NPDC038104</strain>
    </source>
</reference>
<name>A0ABV2YKV5_9ACTN</name>
<keyword evidence="2" id="KW-1185">Reference proteome</keyword>
<proteinExistence type="predicted"/>
<gene>
    <name evidence="1" type="ORF">AB0E65_18415</name>
</gene>
<dbReference type="RefSeq" id="WP_159105575.1">
    <property type="nucleotide sequence ID" value="NZ_BEVZ01000002.1"/>
</dbReference>
<evidence type="ECO:0000313" key="1">
    <source>
        <dbReference type="EMBL" id="MEU3556164.1"/>
    </source>
</evidence>
<protein>
    <submittedName>
        <fullName evidence="1">Uncharacterized protein</fullName>
    </submittedName>
</protein>
<accession>A0ABV2YKV5</accession>
<sequence>MAYKNLRAEKPLTDKEIVEIAKNLGDVAQRLQSAESKAKATLYETLGVTVRYENATRTATVRSRPSHAYRWSTCPRSELRANDTLAVVQGHLDLKPTAAGSTLR</sequence>
<dbReference type="Proteomes" id="UP001550850">
    <property type="component" value="Unassembled WGS sequence"/>
</dbReference>